<gene>
    <name evidence="1" type="ORF">BACUNI_03074</name>
</gene>
<accession>A0ABC9N8R6</accession>
<evidence type="ECO:0000313" key="2">
    <source>
        <dbReference type="Proteomes" id="UP000004110"/>
    </source>
</evidence>
<sequence>MGGNLYFPDRNIIVFHVRDAHLMLREMYISYRMRCTSRA</sequence>
<dbReference type="EMBL" id="AAYH02000046">
    <property type="protein sequence ID" value="EDO53059.1"/>
    <property type="molecule type" value="Genomic_DNA"/>
</dbReference>
<organism evidence="1 2">
    <name type="scientific">Bacteroides uniformis (strain ATCC 8492 / DSM 6597 / CCUG 4942 / CIP 103695 / JCM 5828 / KCTC 5204 / NCTC 13054 / VPI 0061)</name>
    <dbReference type="NCBI Taxonomy" id="411479"/>
    <lineage>
        <taxon>Bacteria</taxon>
        <taxon>Pseudomonadati</taxon>
        <taxon>Bacteroidota</taxon>
        <taxon>Bacteroidia</taxon>
        <taxon>Bacteroidales</taxon>
        <taxon>Bacteroidaceae</taxon>
        <taxon>Bacteroides</taxon>
    </lineage>
</organism>
<comment type="caution">
    <text evidence="1">The sequence shown here is derived from an EMBL/GenBank/DDBJ whole genome shotgun (WGS) entry which is preliminary data.</text>
</comment>
<reference evidence="1" key="2">
    <citation type="submission" date="2013-11" db="EMBL/GenBank/DDBJ databases">
        <title>Draft genome sequence of Bacteroides uniformis (ATCC 8492).</title>
        <authorList>
            <person name="Sudarsanam P."/>
            <person name="Ley R."/>
            <person name="Guruge J."/>
            <person name="Turnbaugh P.J."/>
            <person name="Mahowald M."/>
            <person name="Liep D."/>
            <person name="Gordon J."/>
        </authorList>
    </citation>
    <scope>NUCLEOTIDE SEQUENCE</scope>
    <source>
        <strain evidence="1">ATCC 8492</strain>
    </source>
</reference>
<protein>
    <submittedName>
        <fullName evidence="1">Uncharacterized protein</fullName>
    </submittedName>
</protein>
<name>A0ABC9N8R6_BACUC</name>
<evidence type="ECO:0000313" key="1">
    <source>
        <dbReference type="EMBL" id="EDO53059.1"/>
    </source>
</evidence>
<proteinExistence type="predicted"/>
<dbReference type="Proteomes" id="UP000004110">
    <property type="component" value="Unassembled WGS sequence"/>
</dbReference>
<reference evidence="1" key="1">
    <citation type="submission" date="2007-06" db="EMBL/GenBank/DDBJ databases">
        <authorList>
            <person name="Fulton L."/>
            <person name="Clifton S."/>
            <person name="Fulton B."/>
            <person name="Xu J."/>
            <person name="Minx P."/>
            <person name="Pepin K.H."/>
            <person name="Johnson M."/>
            <person name="Thiruvilangam P."/>
            <person name="Bhonagiri V."/>
            <person name="Nash W.E."/>
            <person name="Mardis E.R."/>
            <person name="Wilson R.K."/>
        </authorList>
    </citation>
    <scope>NUCLEOTIDE SEQUENCE [LARGE SCALE GENOMIC DNA]</scope>
    <source>
        <strain evidence="1">ATCC 8492</strain>
    </source>
</reference>
<dbReference type="AlphaFoldDB" id="A0ABC9N8R6"/>
<keyword evidence="2" id="KW-1185">Reference proteome</keyword>